<dbReference type="SUPFAM" id="SSF53098">
    <property type="entry name" value="Ribonuclease H-like"/>
    <property type="match status" value="1"/>
</dbReference>
<dbReference type="PANTHER" id="PTHR10037:SF62">
    <property type="entry name" value="SODIUM CHANNEL PROTEIN 60E"/>
    <property type="match status" value="1"/>
</dbReference>
<feature type="region of interest" description="Disordered" evidence="6">
    <location>
        <begin position="2000"/>
        <end position="2078"/>
    </location>
</feature>
<feature type="region of interest" description="Disordered" evidence="6">
    <location>
        <begin position="2607"/>
        <end position="2677"/>
    </location>
</feature>
<dbReference type="InterPro" id="IPR027359">
    <property type="entry name" value="Volt_channel_dom_sf"/>
</dbReference>
<accession>A0A1Q9C442</accession>
<feature type="transmembrane region" description="Helical" evidence="7">
    <location>
        <begin position="3887"/>
        <end position="3907"/>
    </location>
</feature>
<dbReference type="InterPro" id="IPR036397">
    <property type="entry name" value="RNaseH_sf"/>
</dbReference>
<feature type="region of interest" description="Disordered" evidence="6">
    <location>
        <begin position="3430"/>
        <end position="3458"/>
    </location>
</feature>
<proteinExistence type="predicted"/>
<feature type="compositionally biased region" description="Low complexity" evidence="6">
    <location>
        <begin position="1405"/>
        <end position="1418"/>
    </location>
</feature>
<reference evidence="9 10" key="1">
    <citation type="submission" date="2016-02" db="EMBL/GenBank/DDBJ databases">
        <title>Genome analysis of coral dinoflagellate symbionts highlights evolutionary adaptations to a symbiotic lifestyle.</title>
        <authorList>
            <person name="Aranda M."/>
            <person name="Li Y."/>
            <person name="Liew Y.J."/>
            <person name="Baumgarten S."/>
            <person name="Simakov O."/>
            <person name="Wilson M."/>
            <person name="Piel J."/>
            <person name="Ashoor H."/>
            <person name="Bougouffa S."/>
            <person name="Bajic V.B."/>
            <person name="Ryu T."/>
            <person name="Ravasi T."/>
            <person name="Bayer T."/>
            <person name="Micklem G."/>
            <person name="Kim H."/>
            <person name="Bhak J."/>
            <person name="Lajeunesse T.C."/>
            <person name="Voolstra C.R."/>
        </authorList>
    </citation>
    <scope>NUCLEOTIDE SEQUENCE [LARGE SCALE GENOMIC DNA]</scope>
    <source>
        <strain evidence="9 10">CCMP2467</strain>
    </source>
</reference>
<feature type="compositionally biased region" description="Basic and acidic residues" evidence="6">
    <location>
        <begin position="2045"/>
        <end position="2054"/>
    </location>
</feature>
<dbReference type="PANTHER" id="PTHR10037">
    <property type="entry name" value="VOLTAGE-GATED CATION CHANNEL CALCIUM AND SODIUM"/>
    <property type="match status" value="1"/>
</dbReference>
<feature type="transmembrane region" description="Helical" evidence="7">
    <location>
        <begin position="4036"/>
        <end position="4058"/>
    </location>
</feature>
<feature type="compositionally biased region" description="Basic residues" evidence="6">
    <location>
        <begin position="1053"/>
        <end position="1082"/>
    </location>
</feature>
<dbReference type="PROSITE" id="PS50994">
    <property type="entry name" value="INTEGRASE"/>
    <property type="match status" value="1"/>
</dbReference>
<feature type="compositionally biased region" description="Acidic residues" evidence="6">
    <location>
        <begin position="2061"/>
        <end position="2072"/>
    </location>
</feature>
<dbReference type="GO" id="GO:0005248">
    <property type="term" value="F:voltage-gated sodium channel activity"/>
    <property type="evidence" value="ECO:0007669"/>
    <property type="project" value="TreeGrafter"/>
</dbReference>
<dbReference type="Gene3D" id="1.10.287.70">
    <property type="match status" value="1"/>
</dbReference>
<keyword evidence="3 7" id="KW-1133">Transmembrane helix</keyword>
<keyword evidence="9" id="KW-0406">Ion transport</keyword>
<feature type="compositionally biased region" description="Low complexity" evidence="6">
    <location>
        <begin position="1042"/>
        <end position="1051"/>
    </location>
</feature>
<keyword evidence="4 7" id="KW-0472">Membrane</keyword>
<evidence type="ECO:0000256" key="5">
    <source>
        <dbReference type="SAM" id="Coils"/>
    </source>
</evidence>
<evidence type="ECO:0000313" key="9">
    <source>
        <dbReference type="EMBL" id="OLP77691.1"/>
    </source>
</evidence>
<feature type="transmembrane region" description="Helical" evidence="7">
    <location>
        <begin position="193"/>
        <end position="212"/>
    </location>
</feature>
<feature type="compositionally biased region" description="Polar residues" evidence="6">
    <location>
        <begin position="1419"/>
        <end position="1446"/>
    </location>
</feature>
<keyword evidence="2 7" id="KW-0812">Transmembrane</keyword>
<dbReference type="GO" id="GO:0015074">
    <property type="term" value="P:DNA integration"/>
    <property type="evidence" value="ECO:0007669"/>
    <property type="project" value="InterPro"/>
</dbReference>
<comment type="subcellular location">
    <subcellularLocation>
        <location evidence="1">Membrane</location>
        <topology evidence="1">Multi-pass membrane protein</topology>
    </subcellularLocation>
</comment>
<keyword evidence="5" id="KW-0175">Coiled coil</keyword>
<dbReference type="InterPro" id="IPR018247">
    <property type="entry name" value="EF_Hand_1_Ca_BS"/>
</dbReference>
<evidence type="ECO:0000256" key="6">
    <source>
        <dbReference type="SAM" id="MobiDB-lite"/>
    </source>
</evidence>
<dbReference type="InterPro" id="IPR043203">
    <property type="entry name" value="VGCC_Ca_Na"/>
</dbReference>
<feature type="transmembrane region" description="Helical" evidence="7">
    <location>
        <begin position="4004"/>
        <end position="4024"/>
    </location>
</feature>
<evidence type="ECO:0000259" key="8">
    <source>
        <dbReference type="PROSITE" id="PS50994"/>
    </source>
</evidence>
<feature type="transmembrane region" description="Helical" evidence="7">
    <location>
        <begin position="3842"/>
        <end position="3867"/>
    </location>
</feature>
<dbReference type="Pfam" id="PF00520">
    <property type="entry name" value="Ion_trans"/>
    <property type="match status" value="1"/>
</dbReference>
<evidence type="ECO:0000256" key="1">
    <source>
        <dbReference type="ARBA" id="ARBA00004141"/>
    </source>
</evidence>
<organism evidence="9 10">
    <name type="scientific">Symbiodinium microadriaticum</name>
    <name type="common">Dinoflagellate</name>
    <name type="synonym">Zooxanthella microadriatica</name>
    <dbReference type="NCBI Taxonomy" id="2951"/>
    <lineage>
        <taxon>Eukaryota</taxon>
        <taxon>Sar</taxon>
        <taxon>Alveolata</taxon>
        <taxon>Dinophyceae</taxon>
        <taxon>Suessiales</taxon>
        <taxon>Symbiodiniaceae</taxon>
        <taxon>Symbiodinium</taxon>
    </lineage>
</organism>
<dbReference type="InterPro" id="IPR012337">
    <property type="entry name" value="RNaseH-like_sf"/>
</dbReference>
<feature type="transmembrane region" description="Helical" evidence="7">
    <location>
        <begin position="3771"/>
        <end position="3791"/>
    </location>
</feature>
<comment type="caution">
    <text evidence="9">The sequence shown here is derived from an EMBL/GenBank/DDBJ whole genome shotgun (WGS) entry which is preliminary data.</text>
</comment>
<keyword evidence="10" id="KW-1185">Reference proteome</keyword>
<gene>
    <name evidence="9" type="primary">scn4aa</name>
    <name evidence="9" type="ORF">AK812_SmicGene42221</name>
</gene>
<evidence type="ECO:0000313" key="10">
    <source>
        <dbReference type="Proteomes" id="UP000186817"/>
    </source>
</evidence>
<evidence type="ECO:0000256" key="4">
    <source>
        <dbReference type="ARBA" id="ARBA00023136"/>
    </source>
</evidence>
<evidence type="ECO:0000256" key="7">
    <source>
        <dbReference type="SAM" id="Phobius"/>
    </source>
</evidence>
<feature type="region of interest" description="Disordered" evidence="6">
    <location>
        <begin position="1385"/>
        <end position="1446"/>
    </location>
</feature>
<feature type="compositionally biased region" description="Low complexity" evidence="6">
    <location>
        <begin position="2016"/>
        <end position="2036"/>
    </location>
</feature>
<dbReference type="GO" id="GO:0003676">
    <property type="term" value="F:nucleic acid binding"/>
    <property type="evidence" value="ECO:0007669"/>
    <property type="project" value="InterPro"/>
</dbReference>
<feature type="domain" description="Integrase catalytic" evidence="8">
    <location>
        <begin position="2161"/>
        <end position="2344"/>
    </location>
</feature>
<keyword evidence="9" id="KW-0813">Transport</keyword>
<feature type="transmembrane region" description="Helical" evidence="7">
    <location>
        <begin position="427"/>
        <end position="452"/>
    </location>
</feature>
<feature type="coiled-coil region" evidence="5">
    <location>
        <begin position="4228"/>
        <end position="4262"/>
    </location>
</feature>
<feature type="transmembrane region" description="Helical" evidence="7">
    <location>
        <begin position="3803"/>
        <end position="3822"/>
    </location>
</feature>
<dbReference type="PROSITE" id="PS00018">
    <property type="entry name" value="EF_HAND_1"/>
    <property type="match status" value="1"/>
</dbReference>
<feature type="transmembrane region" description="Helical" evidence="7">
    <location>
        <begin position="233"/>
        <end position="253"/>
    </location>
</feature>
<dbReference type="GO" id="GO:0001518">
    <property type="term" value="C:voltage-gated sodium channel complex"/>
    <property type="evidence" value="ECO:0007669"/>
    <property type="project" value="TreeGrafter"/>
</dbReference>
<feature type="region of interest" description="Disordered" evidence="6">
    <location>
        <begin position="1029"/>
        <end position="1082"/>
    </location>
</feature>
<feature type="compositionally biased region" description="Low complexity" evidence="6">
    <location>
        <begin position="2618"/>
        <end position="2656"/>
    </location>
</feature>
<dbReference type="SUPFAM" id="SSF81324">
    <property type="entry name" value="Voltage-gated potassium channels"/>
    <property type="match status" value="1"/>
</dbReference>
<sequence length="4263" mass="477026">MTEASGENDVEAEDPLTRCLNSLHRCWFELGSQVEALRAENRMLKAQVSELQPSRECSKDFDNSRRPDSKSMSEEQAPMLPGAFPDDAKSGIFSEVEDSSGILTLDTLAPSPKPKRKVQAKNKEGLRARTFGLKESVNVSLSAARLGMLTQREILMEELESQASMRRMMSAFVPAGDFEWRKPNFLQSISRHIIFKLLVMIAILANSAYLGFDADLQVRNSFRSIQDQDAVPHLPAADIVFPVIFVVELVIRLGAERRGFFEGEEKWWNVFDIVLVLNSGLETFTTLANFSFLRILRVFRLVRLVRVVRNVKSLKSLRTMIFALINSFTSLLWALIVICLIIFIFSILFCNGVAAHNNTIFRNLQNVSAWEENEMVQEALLGEKHFGGLWSTCVSLFSAVTGGNDWMMYGELLRNLKNGEHDITGELYFLIFGFYVAFCMIGLLNVVTGIFVDSAVSTRTEDEVVDAFTDQMAARCREVRRIFNEADIEGKGALTYEQLKDQLSNPWVKAYFHGLDIDPNEAAIIFTLMGLPRVGVSHPARPVAAPFLRTISRISPLTWFGGWLFLLTTSIPVLNSQGKFEAFTAGVFSHDNLLHYDNVELLNYTFGNFETADGVWKELCGCVNRKELEGTKQTANDPLEYLIKIYRIFVGGLYHFFLGGDYLVVSWSASDSRTKREMADAGHGASAGGIPLHEFRREVPPGWSPNIADYPLRLYFERLKLWYRIYDGADEMVGPLVAGRLQGKAQRLSMQLRLPRPDGTVDVGSDALVRLSVEEVRDPGDPSIILQRAIPSGVQALCNALRDTFGMSDQEMVSKSIEDLFEFRRGKLSLAEYSIEFDARLEEAVTRAGLELNDVGRFYLFFRGSGLSHKFIDDVKLQIQGDLRRFQEARALALRLVSRKDDHGESYYQNDEADEAPDLGSSWDDTYWADDGWQWVEDPYDFGDLGDWTYGHDSWYENDEDWYGDGYGYDEYYDAQESMDPRDGHAGDLSPSAADEGDVPASGSENYPMKGKGLSCAICGSRWHSTSSCPVGNGKGKGGSPKGSSKGYGKNFGKGKKGFGKSRGKGKGKWTPRFFKGRGKGKAKGYHGYAEKTLIHSFNENVNPRSPVKPKPKFVHFRLDQDDGAPVLELGRARHEARPETETAESDAVSAPEKRLDFTFATCIYNSCATFHTVRGEKRRGLLVDPGAASGLVGSETLRDLMECCIDDSNRDQVRWCHDRSNSVSGISGTPEATLGEIHLPISLAGAKGLFSADVLGGEGSLCPALLSNPALRKRRASILCDYFANGDGVLVVPGDDHSWSDGKSSWHYMRMLLTDSGHYLLPVDDQRTVSMQTQKDVSQHLVLWSNEIQQRWNDVRHCFLQAKCEPQCRERERCSMKAQAAEVAEAETDLNPKTTSSTTSGVNSPASATSSTTTTASKNDGMSSLISDDSFATGSNPETTSSTTSGHFIEDVHTQSGVLCEADVHTQSGVHSGEKPFLDAPSMPPRSLPKEDSWSLEDGYLVRYHNVPRRILFTPSCTSDCPTDPEMFLGERTTFLYLVPRKPGERVLQDDWIKSRNPNKDMEQLWTGRTVFKLRKPKKQLASTTATTSEEDLDAAFFPSYSGDMFPDHWTEEQKTQSSKKYRAMPEEFYTKSGRKPITPKNVDQWLQKASGQGLRWQFWEWCSGSGRLSLMLMAASMAVGFPVDYRYGWDLAHPPHQVLLRKCHSEFCPAHLFAAPTCTPWSVSSSSKPPDVRDRERQAELPTLEFLYEVLLHQHNQNLGFTVEQPYGSGMLVDSPVSRLRDLGGTRAWRLDQCMLGAQCEQGHPIKKPTALFSNRRWKMVVKRCDNHRGTPHGVLQGQVRGINRTAMAAVYPKRLCLLYGCEHTMIAGQYLDDPTGPFKFLARNGDYSKAALLQMLRTCIDLFQSYTAVDYEIFADHFSVLGVMCSLRPWRRKVPDPYLSSACAPLRLLIEGDMRQWHVHAVEDMRLMSHNQLHLPVDEANWHFHLFGVKEGDVGADLLHPPPDSCDGDPDGPRGSSSRARRAASSAQPAAPLAAPPAPSERGNDGGKALDSDGPDGPPDDEGDDGEEFEAVRQEQEEKVLKPLFDFKKVFKRLQSGLMERDPATAKRLLLGLHERFYHAPIGDFKNMLLRAGLSSDVLPLAEEAVMSCAICRKYVRLPNRPQVKLGASAGVFNARIQADLFVYKEVWLLLIIDEATRYKVASSINSRDFAEITRKMVEHWFTVFGAPMQLVMDQETGMMSHEAGKELERFSIERVPKGTTSGEAGKQHTGTGLIERHIGLMQLTMHKLEAELDRQGIAIKPHELARESAMAQNQSLNYDGATPSMAVFGVLPRPFYQEDSNSIVAVAGALQTDITPFERALRIRQMSLSTVQKAIAEDRVARANRTRTHQLRLEEMTPGTTMVDYYREVNGDVGWRGPAELLKLNKAEGSAILSYQGRPYLVSLRHIRPHQAGVFVTLNANQEDDMKNLRILVEKLSPYKMVMVGWVAEKKDDLIQWRRASTSSLAFEKTWCQIVSLSKALSRRNVGGAMLGQGVRAIHPPRETVGVLLYWTRGQAGFCCHEHNNHGTITMKRITTSAVDSLAMIYVYFYVFPAFEPDKENKVLPPEGYDDADASMAESSPSPMSTRTSMDVPDESMSPTSPTTTVSASETPMSVDDQANENHHKRKGPDSRTIVIGPEAKKSKLEILYQLLNDNQVNTKAQHNLINLYWVMHWTQSVPTEYPNVWQAFENSVYMAQWDIYMSRGGDGQVERTTTAEYLFVWPGKSSEELQACLRTAEVFKVDEDTDNISEEECFQIWDQVDKADEDEVKQFVETKSFQKAHRNAITSDTIVIDATWVRKWKRYPDGRLRVKSRLCARGCFDKQKDLLSTRSTTATRLSQRILVSMAAIHDDGDLESWDISGAFLKGLTFEKVREMLLARGIKTPVRKVAIIAPANVWRHLGKFDPRFRLDVSKVAEFVLICIKPVYGLSDAPLAWQLCLHSHFEEQKGTASLMDENYFYWRDSKDGYSSGVTTHVDDCGAAGSRKWLDEQYALLVSKFGKVTRQKLPFTHCGVLYSRTRDGIKMSQDEFCGKLKMAPVPSRRDEDSLTAEELTNFRSILGGLLWLTATRLDLVSDVCALQSQVTKAKVGHLKQANNVVKKAKAELNQNVGLHYRRLRPPLRLACVHDSSAAGNVRNYAQEGVLILLCEDKLLKYSREEEHVLEDHQTRLLGGRAHVLWGHGAKAKRISYSTSHAETLAAISGLEASSLVAVRLAELLYLPGKASLQALIATQEQGIPRLPVDTYTDCRDFFELASGDKSVSQDKNQRLYILAFREARMMGRIRFMILCPTESMTADALTKSMVSPPLMRLLSCGDVEFYNQGDHKMTMRSLPRLASIDEKHFDLTDKQLIREVSTLAASSLWATSRNRFIWTALMTVALLPTSSASTFGPTSTSSSTSTSSTAATSSPSSISSGTTAQMDDWMWFITLVVIVISTERLLCQSLRLWWRHLFGTTTPPTPARMEVDDEGDDAGDMDVDEAFIGEDSAMIPDSSVPSARDLQDMIRELKTDRDQCRDMAAKRHAEIRHLRELSDNRWRTIEKLSEDTDHNGTVTADEFIDGTMKLKGSAKSVDMLLLMFDQVRFTTKFNFLCSFIEDELRNIKSVLTPGGERKLPAKIFKAPEGSACFTASKSNMEFMELLDPEEDAKRSGGKYRFYNAFANSAQKHNGEPAVTCGTVLLTLVAAVTQARRLFAADTTMRLTDVVVLLLCAVPVMASEIDEETTGVNLGIAIMLLGSIGFMMGIFYLVNHEDKEMQICTWKVICATISIFVSVLIYQAVNDAVKAMFLQGSSPIAAIEVAFAHSMVWFLTLQTFLASVSGAITWPWSAQLDRSEEADNKRALDLKCWAVILGHITGFAFISAWSQLHEHFDGSLIIFPLAYCVLRLLFKLAEKAREVVIYGDDGEKDVMEEHWEEATEETEDDVMGLTMSYLLVQTIRFWATGYMPDAEGNMPGGHTTSDLQAALFMIVGILIAAASYIRTVYFPDWRDRNAMWLRLVCDFSFSWTIMFGIDAFLTNSGLGGAEFGVVGDVITACIVTVWAFAVIYFLDKKVDSAMHKEEELAASPNSRDQAKAKLQKRKRAAMRGTILALGVLIGFAWEKSFDTAVDDTAEKESNIMPPSFIKVVLAMLLATVVLPAWRWYILPEVVRLGGFSDPADEEAEDAVEKAEEGYAPPMLPETMEFKMQEMQKKIEKLELEKGALADEVNQLRRKVNELQGKG</sequence>
<evidence type="ECO:0000256" key="3">
    <source>
        <dbReference type="ARBA" id="ARBA00022989"/>
    </source>
</evidence>
<protein>
    <submittedName>
        <fullName evidence="9">Sodium channel protein type 4 subunit alpha A</fullName>
    </submittedName>
</protein>
<feature type="compositionally biased region" description="Basic and acidic residues" evidence="6">
    <location>
        <begin position="56"/>
        <end position="73"/>
    </location>
</feature>
<dbReference type="InterPro" id="IPR005821">
    <property type="entry name" value="Ion_trans_dom"/>
</dbReference>
<feature type="transmembrane region" description="Helical" evidence="7">
    <location>
        <begin position="4162"/>
        <end position="4182"/>
    </location>
</feature>
<keyword evidence="9" id="KW-0407">Ion channel</keyword>
<dbReference type="InterPro" id="IPR001584">
    <property type="entry name" value="Integrase_cat-core"/>
</dbReference>
<dbReference type="Gene3D" id="3.30.420.10">
    <property type="entry name" value="Ribonuclease H-like superfamily/Ribonuclease H"/>
    <property type="match status" value="1"/>
</dbReference>
<feature type="region of interest" description="Disordered" evidence="6">
    <location>
        <begin position="47"/>
        <end position="90"/>
    </location>
</feature>
<feature type="transmembrane region" description="Helical" evidence="7">
    <location>
        <begin position="317"/>
        <end position="349"/>
    </location>
</feature>
<feature type="compositionally biased region" description="Polar residues" evidence="6">
    <location>
        <begin position="1392"/>
        <end position="1404"/>
    </location>
</feature>
<dbReference type="Gene3D" id="1.20.120.350">
    <property type="entry name" value="Voltage-gated potassium channels. Chain C"/>
    <property type="match status" value="1"/>
</dbReference>
<feature type="region of interest" description="Disordered" evidence="6">
    <location>
        <begin position="1470"/>
        <end position="1493"/>
    </location>
</feature>
<feature type="transmembrane region" description="Helical" evidence="7">
    <location>
        <begin position="4125"/>
        <end position="4142"/>
    </location>
</feature>
<evidence type="ECO:0000256" key="2">
    <source>
        <dbReference type="ARBA" id="ARBA00022692"/>
    </source>
</evidence>
<dbReference type="Proteomes" id="UP000186817">
    <property type="component" value="Unassembled WGS sequence"/>
</dbReference>
<name>A0A1Q9C442_SYMMI</name>
<feature type="transmembrane region" description="Helical" evidence="7">
    <location>
        <begin position="273"/>
        <end position="296"/>
    </location>
</feature>
<feature type="transmembrane region" description="Helical" evidence="7">
    <location>
        <begin position="4070"/>
        <end position="4091"/>
    </location>
</feature>
<dbReference type="OrthoDB" id="413361at2759"/>
<feature type="region of interest" description="Disordered" evidence="6">
    <location>
        <begin position="977"/>
        <end position="1006"/>
    </location>
</feature>
<dbReference type="EMBL" id="LSRX01001727">
    <property type="protein sequence ID" value="OLP77691.1"/>
    <property type="molecule type" value="Genomic_DNA"/>
</dbReference>